<evidence type="ECO:0000259" key="2">
    <source>
        <dbReference type="Pfam" id="PF00487"/>
    </source>
</evidence>
<dbReference type="EMBL" id="JBFAIH010000004">
    <property type="protein sequence ID" value="MEV0363015.1"/>
    <property type="molecule type" value="Genomic_DNA"/>
</dbReference>
<name>A0ABV3F628_9NOCA</name>
<dbReference type="Proteomes" id="UP001551658">
    <property type="component" value="Unassembled WGS sequence"/>
</dbReference>
<keyword evidence="4" id="KW-1185">Reference proteome</keyword>
<dbReference type="PANTHER" id="PTHR19353:SF19">
    <property type="entry name" value="DELTA(5) FATTY ACID DESATURASE C-RELATED"/>
    <property type="match status" value="1"/>
</dbReference>
<feature type="domain" description="Fatty acid desaturase" evidence="2">
    <location>
        <begin position="69"/>
        <end position="333"/>
    </location>
</feature>
<proteinExistence type="predicted"/>
<sequence length="462" mass="51398">MAITEVGAYAHLNPADVEALGRELDAIRSDIVAQRGARDAAYIRRTIAFQRMLDISSRLVIALSRGRTGWAVGTAGLAAAKAIENMELGHNIGHGQWDWMNDPEIHSRTWEWDMVGLSSQWRYSHNFRHHVYTNVLGMDDDIGFGVMRVTRDQPWRPRLLVQPLQNLLLASVFEWGIALHDLYSERDRAATPGGKAAETKAFAAKVGRQLGKDYLLFPALSGRRWRRTLAANAAANTARNLWAYMVIFCGHFPDGAEKFAPTVVQEESKAEWYLRQMLGTANFDAGPALAFLSGNLCYQIEHHLFPDLPSNRYAEISRRVRALCDKYDLPYTTGPLLRQYLLTVRTIHKLALPDRFLIATSDDAPETASEKKFDGHNTSGINDAGGPPGQRGLRSALRAMAARPAGAAAAADARGGANRRLDGRRTRKGGYLRIRAERPSSTAPRRRGGRFPSPRSTRKWCA</sequence>
<feature type="region of interest" description="Disordered" evidence="1">
    <location>
        <begin position="408"/>
        <end position="462"/>
    </location>
</feature>
<gene>
    <name evidence="3" type="ORF">AB0H72_09965</name>
</gene>
<organism evidence="3 4">
    <name type="scientific">Nocardia fusca</name>
    <dbReference type="NCBI Taxonomy" id="941183"/>
    <lineage>
        <taxon>Bacteria</taxon>
        <taxon>Bacillati</taxon>
        <taxon>Actinomycetota</taxon>
        <taxon>Actinomycetes</taxon>
        <taxon>Mycobacteriales</taxon>
        <taxon>Nocardiaceae</taxon>
        <taxon>Nocardia</taxon>
    </lineage>
</organism>
<reference evidence="3 4" key="1">
    <citation type="submission" date="2024-06" db="EMBL/GenBank/DDBJ databases">
        <title>The Natural Products Discovery Center: Release of the First 8490 Sequenced Strains for Exploring Actinobacteria Biosynthetic Diversity.</title>
        <authorList>
            <person name="Kalkreuter E."/>
            <person name="Kautsar S.A."/>
            <person name="Yang D."/>
            <person name="Bader C.D."/>
            <person name="Teijaro C.N."/>
            <person name="Fluegel L."/>
            <person name="Davis C.M."/>
            <person name="Simpson J.R."/>
            <person name="Lauterbach L."/>
            <person name="Steele A.D."/>
            <person name="Gui C."/>
            <person name="Meng S."/>
            <person name="Li G."/>
            <person name="Viehrig K."/>
            <person name="Ye F."/>
            <person name="Su P."/>
            <person name="Kiefer A.F."/>
            <person name="Nichols A."/>
            <person name="Cepeda A.J."/>
            <person name="Yan W."/>
            <person name="Fan B."/>
            <person name="Jiang Y."/>
            <person name="Adhikari A."/>
            <person name="Zheng C.-J."/>
            <person name="Schuster L."/>
            <person name="Cowan T.M."/>
            <person name="Smanski M.J."/>
            <person name="Chevrette M.G."/>
            <person name="De Carvalho L.P.S."/>
            <person name="Shen B."/>
        </authorList>
    </citation>
    <scope>NUCLEOTIDE SEQUENCE [LARGE SCALE GENOMIC DNA]</scope>
    <source>
        <strain evidence="3 4">NPDC050671</strain>
    </source>
</reference>
<dbReference type="CDD" id="cd03506">
    <property type="entry name" value="Delta6-FADS-like"/>
    <property type="match status" value="1"/>
</dbReference>
<evidence type="ECO:0000313" key="3">
    <source>
        <dbReference type="EMBL" id="MEV0363015.1"/>
    </source>
</evidence>
<evidence type="ECO:0000313" key="4">
    <source>
        <dbReference type="Proteomes" id="UP001551658"/>
    </source>
</evidence>
<feature type="region of interest" description="Disordered" evidence="1">
    <location>
        <begin position="367"/>
        <end position="392"/>
    </location>
</feature>
<dbReference type="PANTHER" id="PTHR19353">
    <property type="entry name" value="FATTY ACID DESATURASE 2"/>
    <property type="match status" value="1"/>
</dbReference>
<dbReference type="Pfam" id="PF00487">
    <property type="entry name" value="FA_desaturase"/>
    <property type="match status" value="1"/>
</dbReference>
<comment type="caution">
    <text evidence="3">The sequence shown here is derived from an EMBL/GenBank/DDBJ whole genome shotgun (WGS) entry which is preliminary data.</text>
</comment>
<evidence type="ECO:0000256" key="1">
    <source>
        <dbReference type="SAM" id="MobiDB-lite"/>
    </source>
</evidence>
<feature type="compositionally biased region" description="Low complexity" evidence="1">
    <location>
        <begin position="408"/>
        <end position="418"/>
    </location>
</feature>
<protein>
    <submittedName>
        <fullName evidence="3">Fatty acid desaturase</fullName>
    </submittedName>
</protein>
<dbReference type="InterPro" id="IPR012171">
    <property type="entry name" value="Fatty_acid_desaturase"/>
</dbReference>
<dbReference type="InterPro" id="IPR005804">
    <property type="entry name" value="FA_desaturase_dom"/>
</dbReference>
<accession>A0ABV3F628</accession>
<dbReference type="RefSeq" id="WP_357976473.1">
    <property type="nucleotide sequence ID" value="NZ_JBFAIH010000004.1"/>
</dbReference>